<reference evidence="4" key="3">
    <citation type="submission" date="2015-06" db="UniProtKB">
        <authorList>
            <consortium name="EnsemblMetazoa"/>
        </authorList>
    </citation>
    <scope>IDENTIFICATION</scope>
</reference>
<evidence type="ECO:0000313" key="4">
    <source>
        <dbReference type="EnsemblMetazoa" id="HelroP175224"/>
    </source>
</evidence>
<dbReference type="SMART" id="SM00228">
    <property type="entry name" value="PDZ"/>
    <property type="match status" value="4"/>
</dbReference>
<dbReference type="InterPro" id="IPR001478">
    <property type="entry name" value="PDZ"/>
</dbReference>
<evidence type="ECO:0000259" key="2">
    <source>
        <dbReference type="PROSITE" id="PS50106"/>
    </source>
</evidence>
<feature type="domain" description="PDZ" evidence="2">
    <location>
        <begin position="633"/>
        <end position="715"/>
    </location>
</feature>
<dbReference type="OrthoDB" id="6273085at2759"/>
<sequence>MATMLMKLERIPKYLEQKIYICKGTMPLGLSIEATPTSHGCVIKNISNGAVLRDGRLSINDVICDVNNETLRGVSNFQAKSILRRAALVGDVISLTSIPSSKLLPYMKKLNIDKSDDGVYDDVKTETIDACSLQCRKEMHLRDIKLVEMKASENPKLRYKIIKVVVNKNNKSTCNYCGMLQPGNIATPETSNTTSHPTNNTTNCTTNNTTNNIDISMSKSFLLVNNEHSTNGQSLIKSRSLNFTDNNYKKNLESPVNENLFNKKLGLQLAGNRFSSGVFVEKILPNGIAHLNGGFQVRDQIIQVKNQSLMTTNHLSSTPIIASLVNQSTDHVTFYLLRLESMDVDVNENDNNNNNNNSNNNNNKNNNNSYSNEKTQTDDNHIDINVDSRSNNVRNIINGVEYVNYSKTKNQKQRQFQKQQQLEQNQCLTVATTTTTIISSRSSVVTSATTTSATSLSSSKIFPQQTTSATTNPHSTSNRDDIKNANKFYNNNNTKSPNNITNNSSNINNNNNHNNFDDDSNVSTTIHQIEYDKPTWITVDKKDLCLGVEVVGGVTTLLRYLYIHDIFRGGAVHRDARLKIGDKILQINDKCLRHATDDYANDMLRRQTTSSVSFQVVRESRPISERDAYDIIQASISKKSSRGFGFCFVVRGKNEGVFVSDIIRGTSSDAESIMLPGDQILRANDVDMRSVTHHEASIIFKTALKQLNLTFARVKSASRSSDDDDDDEDDEERKLGEVNMVRCVLILAMITNQNGTIEEMQCQYRFGDEAIDSEFDWKTLIAVLYLYSTFDR</sequence>
<feature type="region of interest" description="Disordered" evidence="1">
    <location>
        <begin position="346"/>
        <end position="385"/>
    </location>
</feature>
<evidence type="ECO:0000256" key="1">
    <source>
        <dbReference type="SAM" id="MobiDB-lite"/>
    </source>
</evidence>
<dbReference type="PANTHER" id="PTHR19964">
    <property type="entry name" value="MULTIPLE PDZ DOMAIN PROTEIN"/>
    <property type="match status" value="1"/>
</dbReference>
<feature type="domain" description="PDZ" evidence="2">
    <location>
        <begin position="536"/>
        <end position="606"/>
    </location>
</feature>
<dbReference type="GO" id="GO:0097120">
    <property type="term" value="P:receptor localization to synapse"/>
    <property type="evidence" value="ECO:0000318"/>
    <property type="project" value="GO_Central"/>
</dbReference>
<organism evidence="4 5">
    <name type="scientific">Helobdella robusta</name>
    <name type="common">Californian leech</name>
    <dbReference type="NCBI Taxonomy" id="6412"/>
    <lineage>
        <taxon>Eukaryota</taxon>
        <taxon>Metazoa</taxon>
        <taxon>Spiralia</taxon>
        <taxon>Lophotrochozoa</taxon>
        <taxon>Annelida</taxon>
        <taxon>Clitellata</taxon>
        <taxon>Hirudinea</taxon>
        <taxon>Rhynchobdellida</taxon>
        <taxon>Glossiphoniidae</taxon>
        <taxon>Helobdella</taxon>
    </lineage>
</organism>
<dbReference type="GO" id="GO:0007399">
    <property type="term" value="P:nervous system development"/>
    <property type="evidence" value="ECO:0000318"/>
    <property type="project" value="GO_Central"/>
</dbReference>
<dbReference type="KEGG" id="hro:HELRODRAFT_175224"/>
<dbReference type="GO" id="GO:0016323">
    <property type="term" value="C:basolateral plasma membrane"/>
    <property type="evidence" value="ECO:0000318"/>
    <property type="project" value="GO_Central"/>
</dbReference>
<dbReference type="GO" id="GO:0099072">
    <property type="term" value="P:regulation of postsynaptic membrane neurotransmitter receptor levels"/>
    <property type="evidence" value="ECO:0000318"/>
    <property type="project" value="GO_Central"/>
</dbReference>
<dbReference type="GO" id="GO:0019901">
    <property type="term" value="F:protein kinase binding"/>
    <property type="evidence" value="ECO:0000318"/>
    <property type="project" value="GO_Central"/>
</dbReference>
<dbReference type="AlphaFoldDB" id="T1F914"/>
<evidence type="ECO:0000313" key="5">
    <source>
        <dbReference type="Proteomes" id="UP000015101"/>
    </source>
</evidence>
<dbReference type="eggNOG" id="KOG3528">
    <property type="taxonomic scope" value="Eukaryota"/>
</dbReference>
<name>T1F914_HELRO</name>
<dbReference type="Gene3D" id="2.30.42.10">
    <property type="match status" value="4"/>
</dbReference>
<dbReference type="GO" id="GO:0031594">
    <property type="term" value="C:neuromuscular junction"/>
    <property type="evidence" value="ECO:0000318"/>
    <property type="project" value="GO_Central"/>
</dbReference>
<keyword evidence="5" id="KW-1185">Reference proteome</keyword>
<dbReference type="GO" id="GO:0007268">
    <property type="term" value="P:chemical synaptic transmission"/>
    <property type="evidence" value="ECO:0000318"/>
    <property type="project" value="GO_Central"/>
</dbReference>
<dbReference type="Pfam" id="PF00595">
    <property type="entry name" value="PDZ"/>
    <property type="match status" value="4"/>
</dbReference>
<dbReference type="PROSITE" id="PS50106">
    <property type="entry name" value="PDZ"/>
    <property type="match status" value="4"/>
</dbReference>
<dbReference type="SUPFAM" id="SSF50156">
    <property type="entry name" value="PDZ domain-like"/>
    <property type="match status" value="4"/>
</dbReference>
<accession>T1F914</accession>
<dbReference type="PANTHER" id="PTHR19964:SF84">
    <property type="entry name" value="LIGAND OF NUMB PROTEIN X 2-LIKE ISOFORM X1"/>
    <property type="match status" value="1"/>
</dbReference>
<dbReference type="CTD" id="20205313"/>
<dbReference type="HOGENOM" id="CLU_354619_0_0_1"/>
<dbReference type="InterPro" id="IPR051342">
    <property type="entry name" value="PDZ_scaffold"/>
</dbReference>
<gene>
    <name evidence="4" type="primary">20205313</name>
    <name evidence="3" type="ORF">HELRODRAFT_175224</name>
</gene>
<dbReference type="InterPro" id="IPR036034">
    <property type="entry name" value="PDZ_sf"/>
</dbReference>
<dbReference type="Proteomes" id="UP000015101">
    <property type="component" value="Unassembled WGS sequence"/>
</dbReference>
<protein>
    <recommendedName>
        <fullName evidence="2">PDZ domain-containing protein</fullName>
    </recommendedName>
</protein>
<dbReference type="CDD" id="cd06670">
    <property type="entry name" value="PDZ6_MUPP1-like"/>
    <property type="match status" value="1"/>
</dbReference>
<feature type="compositionally biased region" description="Low complexity" evidence="1">
    <location>
        <begin position="349"/>
        <end position="372"/>
    </location>
</feature>
<dbReference type="EnsemblMetazoa" id="HelroT175224">
    <property type="protein sequence ID" value="HelroP175224"/>
    <property type="gene ID" value="HelroG175224"/>
</dbReference>
<dbReference type="GO" id="GO:0098609">
    <property type="term" value="P:cell-cell adhesion"/>
    <property type="evidence" value="ECO:0000318"/>
    <property type="project" value="GO_Central"/>
</dbReference>
<reference evidence="5" key="1">
    <citation type="submission" date="2012-12" db="EMBL/GenBank/DDBJ databases">
        <authorList>
            <person name="Hellsten U."/>
            <person name="Grimwood J."/>
            <person name="Chapman J.A."/>
            <person name="Shapiro H."/>
            <person name="Aerts A."/>
            <person name="Otillar R.P."/>
            <person name="Terry A.Y."/>
            <person name="Boore J.L."/>
            <person name="Simakov O."/>
            <person name="Marletaz F."/>
            <person name="Cho S.-J."/>
            <person name="Edsinger-Gonzales E."/>
            <person name="Havlak P."/>
            <person name="Kuo D.-H."/>
            <person name="Larsson T."/>
            <person name="Lv J."/>
            <person name="Arendt D."/>
            <person name="Savage R."/>
            <person name="Osoegawa K."/>
            <person name="de Jong P."/>
            <person name="Lindberg D.R."/>
            <person name="Seaver E.C."/>
            <person name="Weisblat D.A."/>
            <person name="Putnam N.H."/>
            <person name="Grigoriev I.V."/>
            <person name="Rokhsar D.S."/>
        </authorList>
    </citation>
    <scope>NUCLEOTIDE SEQUENCE</scope>
</reference>
<dbReference type="GO" id="GO:0045197">
    <property type="term" value="P:establishment or maintenance of epithelial cell apical/basal polarity"/>
    <property type="evidence" value="ECO:0000318"/>
    <property type="project" value="GO_Central"/>
</dbReference>
<dbReference type="GO" id="GO:0098839">
    <property type="term" value="C:postsynaptic density membrane"/>
    <property type="evidence" value="ECO:0000318"/>
    <property type="project" value="GO_Central"/>
</dbReference>
<dbReference type="EMBL" id="KB096830">
    <property type="protein sequence ID" value="ESO01194.1"/>
    <property type="molecule type" value="Genomic_DNA"/>
</dbReference>
<dbReference type="GO" id="GO:0035418">
    <property type="term" value="P:protein localization to synapse"/>
    <property type="evidence" value="ECO:0000318"/>
    <property type="project" value="GO_Central"/>
</dbReference>
<evidence type="ECO:0000313" key="3">
    <source>
        <dbReference type="EMBL" id="ESO01194.1"/>
    </source>
</evidence>
<feature type="domain" description="PDZ" evidence="2">
    <location>
        <begin position="265"/>
        <end position="321"/>
    </location>
</feature>
<feature type="compositionally biased region" description="Basic and acidic residues" evidence="1">
    <location>
        <begin position="375"/>
        <end position="385"/>
    </location>
</feature>
<dbReference type="GeneID" id="20205313"/>
<dbReference type="RefSeq" id="XP_009020906.1">
    <property type="nucleotide sequence ID" value="XM_009022658.1"/>
</dbReference>
<feature type="domain" description="PDZ" evidence="2">
    <location>
        <begin position="18"/>
        <end position="86"/>
    </location>
</feature>
<dbReference type="STRING" id="6412.T1F914"/>
<dbReference type="GO" id="GO:0043113">
    <property type="term" value="P:receptor clustering"/>
    <property type="evidence" value="ECO:0000318"/>
    <property type="project" value="GO_Central"/>
</dbReference>
<dbReference type="EMBL" id="AMQM01005170">
    <property type="status" value="NOT_ANNOTATED_CDS"/>
    <property type="molecule type" value="Genomic_DNA"/>
</dbReference>
<reference evidence="3 5" key="2">
    <citation type="journal article" date="2013" name="Nature">
        <title>Insights into bilaterian evolution from three spiralian genomes.</title>
        <authorList>
            <person name="Simakov O."/>
            <person name="Marletaz F."/>
            <person name="Cho S.J."/>
            <person name="Edsinger-Gonzales E."/>
            <person name="Havlak P."/>
            <person name="Hellsten U."/>
            <person name="Kuo D.H."/>
            <person name="Larsson T."/>
            <person name="Lv J."/>
            <person name="Arendt D."/>
            <person name="Savage R."/>
            <person name="Osoegawa K."/>
            <person name="de Jong P."/>
            <person name="Grimwood J."/>
            <person name="Chapman J.A."/>
            <person name="Shapiro H."/>
            <person name="Aerts A."/>
            <person name="Otillar R.P."/>
            <person name="Terry A.Y."/>
            <person name="Boore J.L."/>
            <person name="Grigoriev I.V."/>
            <person name="Lindberg D.R."/>
            <person name="Seaver E.C."/>
            <person name="Weisblat D.A."/>
            <person name="Putnam N.H."/>
            <person name="Rokhsar D.S."/>
        </authorList>
    </citation>
    <scope>NUCLEOTIDE SEQUENCE</scope>
</reference>
<dbReference type="InParanoid" id="T1F914"/>
<proteinExistence type="predicted"/>
<dbReference type="GO" id="GO:0043005">
    <property type="term" value="C:neuron projection"/>
    <property type="evidence" value="ECO:0000318"/>
    <property type="project" value="GO_Central"/>
</dbReference>